<proteinExistence type="inferred from homology"/>
<dbReference type="STRING" id="69004.A0A182R0P8"/>
<dbReference type="PANTHER" id="PTHR15976:SF16">
    <property type="entry name" value="ASTEROID DOMAIN-CONTAINING PROTEIN"/>
    <property type="match status" value="1"/>
</dbReference>
<comment type="similarity">
    <text evidence="1">Belongs to the constitutive coactivator of PPAR-gamma family.</text>
</comment>
<dbReference type="InterPro" id="IPR026784">
    <property type="entry name" value="Coact_PPARg"/>
</dbReference>
<evidence type="ECO:0000313" key="2">
    <source>
        <dbReference type="EnsemblMetazoa" id="AFAF020670-PA"/>
    </source>
</evidence>
<evidence type="ECO:0000313" key="3">
    <source>
        <dbReference type="Proteomes" id="UP000075886"/>
    </source>
</evidence>
<evidence type="ECO:0000256" key="1">
    <source>
        <dbReference type="ARBA" id="ARBA00009495"/>
    </source>
</evidence>
<dbReference type="SUPFAM" id="SSF88723">
    <property type="entry name" value="PIN domain-like"/>
    <property type="match status" value="1"/>
</dbReference>
<dbReference type="GO" id="GO:0005634">
    <property type="term" value="C:nucleus"/>
    <property type="evidence" value="ECO:0007669"/>
    <property type="project" value="TreeGrafter"/>
</dbReference>
<sequence>MGVRHLLSFMERKVHGGTYTVRMDKEIVKAKKNGKSALIVLDLMALYGMLNADKRSLLCGSQIRLAEQKAADFFSSLTDVGAELVFFYDGSLLATKYDTWIKRQSYKYENMIEIMDAIDRRVPLAKVAERYQTNIPNNTDINLKRVAKQHGKVIVSMHVECDQALAAYATEHNALAVLSHDTDFMIFPGEWQLWSADHINRQTLATRGYNRQALLRLLGLRWDEIGVWASLAGNDFFNYDELEPFLNNLGPHSQKFYRLAEYVRSLPVKKGLDESTVHSILRRVYKNRSMPLEAIEWFKHSVNFYKIDKQSYNANPPMDTLKEFLLQSDQQFVYNILTGVPHKCTLLFFDYRTNEFGNYCEIITPIISRNGGIILFHNQHERQHVKVLMKRNHEETHNFSDVAVTFPTELTPPHVLELLSPEPSIREALLERKLQLLSWICSDDLLLPDLAQKFFALPSSLMLTVVVLYRLRQYGVIRMFEADLLLLIAHQVATGEFDPANEPLPFRLVARAFRLGFLFQKVYVHFARAARSIGLPREYRPSVPYDGHRFHNLYTVWSTRRVLEDHLTSITDWRLYRHARQ</sequence>
<dbReference type="EnsemblMetazoa" id="AFAF020670-RA">
    <property type="protein sequence ID" value="AFAF020670-PA"/>
    <property type="gene ID" value="AFAF020670"/>
</dbReference>
<dbReference type="Proteomes" id="UP000075886">
    <property type="component" value="Unassembled WGS sequence"/>
</dbReference>
<dbReference type="InterPro" id="IPR029060">
    <property type="entry name" value="PIN-like_dom_sf"/>
</dbReference>
<dbReference type="EMBL" id="AXCN02002201">
    <property type="status" value="NOT_ANNOTATED_CDS"/>
    <property type="molecule type" value="Genomic_DNA"/>
</dbReference>
<reference evidence="3" key="1">
    <citation type="submission" date="2014-01" db="EMBL/GenBank/DDBJ databases">
        <title>The Genome Sequence of Anopheles farauti FAR1 (V2).</title>
        <authorList>
            <consortium name="The Broad Institute Genomics Platform"/>
            <person name="Neafsey D.E."/>
            <person name="Besansky N."/>
            <person name="Howell P."/>
            <person name="Walton C."/>
            <person name="Young S.K."/>
            <person name="Zeng Q."/>
            <person name="Gargeya S."/>
            <person name="Fitzgerald M."/>
            <person name="Haas B."/>
            <person name="Abouelleil A."/>
            <person name="Allen A.W."/>
            <person name="Alvarado L."/>
            <person name="Arachchi H.M."/>
            <person name="Berlin A.M."/>
            <person name="Chapman S.B."/>
            <person name="Gainer-Dewar J."/>
            <person name="Goldberg J."/>
            <person name="Griggs A."/>
            <person name="Gujja S."/>
            <person name="Hansen M."/>
            <person name="Howarth C."/>
            <person name="Imamovic A."/>
            <person name="Ireland A."/>
            <person name="Larimer J."/>
            <person name="McCowan C."/>
            <person name="Murphy C."/>
            <person name="Pearson M."/>
            <person name="Poon T.W."/>
            <person name="Priest M."/>
            <person name="Roberts A."/>
            <person name="Saif S."/>
            <person name="Shea T."/>
            <person name="Sisk P."/>
            <person name="Sykes S."/>
            <person name="Wortman J."/>
            <person name="Nusbaum C."/>
            <person name="Birren B."/>
        </authorList>
    </citation>
    <scope>NUCLEOTIDE SEQUENCE [LARGE SCALE GENOMIC DNA]</scope>
    <source>
        <strain evidence="3">FAR1</strain>
    </source>
</reference>
<organism evidence="2 3">
    <name type="scientific">Anopheles farauti</name>
    <dbReference type="NCBI Taxonomy" id="69004"/>
    <lineage>
        <taxon>Eukaryota</taxon>
        <taxon>Metazoa</taxon>
        <taxon>Ecdysozoa</taxon>
        <taxon>Arthropoda</taxon>
        <taxon>Hexapoda</taxon>
        <taxon>Insecta</taxon>
        <taxon>Pterygota</taxon>
        <taxon>Neoptera</taxon>
        <taxon>Endopterygota</taxon>
        <taxon>Diptera</taxon>
        <taxon>Nematocera</taxon>
        <taxon>Culicoidea</taxon>
        <taxon>Culicidae</taxon>
        <taxon>Anophelinae</taxon>
        <taxon>Anopheles</taxon>
    </lineage>
</organism>
<dbReference type="Gene3D" id="3.40.50.1010">
    <property type="entry name" value="5'-nuclease"/>
    <property type="match status" value="1"/>
</dbReference>
<reference evidence="2" key="2">
    <citation type="submission" date="2020-05" db="UniProtKB">
        <authorList>
            <consortium name="EnsemblMetazoa"/>
        </authorList>
    </citation>
    <scope>IDENTIFICATION</scope>
    <source>
        <strain evidence="2">FAR1</strain>
    </source>
</reference>
<name>A0A182R0P8_9DIPT</name>
<accession>A0A182R0P8</accession>
<dbReference type="PANTHER" id="PTHR15976">
    <property type="entry name" value="CONSTITUTIVE COACTIVATOR OF PEROXISOME PROLIFERATOR-ACTIVATED RECEPTOR GAMMA"/>
    <property type="match status" value="1"/>
</dbReference>
<dbReference type="VEuPathDB" id="VectorBase:AFAF020670"/>
<protein>
    <recommendedName>
        <fullName evidence="4">Constitutive coactivator of peroxisome proliferator-activated receptor gamma</fullName>
    </recommendedName>
</protein>
<keyword evidence="3" id="KW-1185">Reference proteome</keyword>
<evidence type="ECO:0008006" key="4">
    <source>
        <dbReference type="Google" id="ProtNLM"/>
    </source>
</evidence>
<dbReference type="AlphaFoldDB" id="A0A182R0P8"/>